<comment type="caution">
    <text evidence="5">The sequence shown here is derived from an EMBL/GenBank/DDBJ whole genome shotgun (WGS) entry which is preliminary data.</text>
</comment>
<gene>
    <name evidence="5" type="ORF">D0Y96_07050</name>
</gene>
<dbReference type="OrthoDB" id="9807077at2"/>
<evidence type="ECO:0000313" key="5">
    <source>
        <dbReference type="EMBL" id="RFU17857.1"/>
    </source>
</evidence>
<feature type="domain" description="Dihydroxy-acid/6-phosphogluconate dehydratase N-terminal" evidence="3">
    <location>
        <begin position="90"/>
        <end position="398"/>
    </location>
</feature>
<dbReference type="SUPFAM" id="SSF52016">
    <property type="entry name" value="LeuD/IlvD-like"/>
    <property type="match status" value="1"/>
</dbReference>
<protein>
    <submittedName>
        <fullName evidence="5">YjhG/YagF family D-xylonate dehydratase</fullName>
    </submittedName>
</protein>
<dbReference type="InterPro" id="IPR037237">
    <property type="entry name" value="IlvD/EDD_N"/>
</dbReference>
<accession>A0A372ISE7</accession>
<keyword evidence="6" id="KW-1185">Reference proteome</keyword>
<evidence type="ECO:0000313" key="6">
    <source>
        <dbReference type="Proteomes" id="UP000264702"/>
    </source>
</evidence>
<sequence>MKVEPLSIVSVLESSGADAVTVRTHAPGPGGLLPLTPQMLLTQPSGNLFGLSQNAGMGWSAERLLDPEFLILSTHGGVRAADGTPIALGFHTGHWEVGLLVEKAAQELRSLQAIPFAGACTDPCDGRSQGTDGMLDSLPYRNDAATVLRRLMRSLPTRKGVMGVATCDKGLPAMMMALASSGERPAILVPGGTTLLPENGEDAGKVQTIGARYAQQQITLEYAAEMGCRACASPGGGCQFLGTAATSQVVAEALGMALPHSALAPSGQPIWLDAAARSARALLRMHQTGVGMRDVLTDAAIENAMVLHAAFGGSTNLLLHTPAIAYSAGLRRPTVADWTRINREIPRLVDALPNGPRGFATVQVFLAGGVAEVMLHLRAAGLLDTSVLTVTGQTLDQNLDWWEQSERRRRLKQELREQDGIDADDVIMSPDRARERGLTATVCFPAGNLAPEGSVIKSTAIDASLVDADEVYRHTGPARVFVSEAAAIQALKNGAVGHGDVMVLICGGPMGAGMEEIYQVTSALKQLPFCRHVAVITDARFSGVSTGACLGHVSPEALAGGPVGRVREGDVIEIVVDRRGMTGTVNLVGEGEESFSAEEGARRLALRGPREDLAPHPRLPDDTRLWAALIQASGGVWGGCVYDTERIVARLAAANAMDTNTNGEAGDL</sequence>
<dbReference type="GO" id="GO:0005829">
    <property type="term" value="C:cytosol"/>
    <property type="evidence" value="ECO:0007669"/>
    <property type="project" value="TreeGrafter"/>
</dbReference>
<dbReference type="EMBL" id="QVQT01000002">
    <property type="protein sequence ID" value="RFU17857.1"/>
    <property type="molecule type" value="Genomic_DNA"/>
</dbReference>
<evidence type="ECO:0000256" key="1">
    <source>
        <dbReference type="ARBA" id="ARBA00006486"/>
    </source>
</evidence>
<dbReference type="InterPro" id="IPR000581">
    <property type="entry name" value="ILV_EDD_N"/>
</dbReference>
<dbReference type="InterPro" id="IPR020558">
    <property type="entry name" value="DiOHA_6PGluconate_deHydtase_CS"/>
</dbReference>
<dbReference type="PANTHER" id="PTHR43661:SF3">
    <property type="entry name" value="D-XYLONATE DEHYDRATASE YAGF-RELATED"/>
    <property type="match status" value="1"/>
</dbReference>
<dbReference type="Pfam" id="PF00920">
    <property type="entry name" value="ILVD_EDD_N"/>
    <property type="match status" value="1"/>
</dbReference>
<dbReference type="NCBIfam" id="TIGR03432">
    <property type="entry name" value="yjhG_yagF"/>
    <property type="match status" value="1"/>
</dbReference>
<proteinExistence type="inferred from homology"/>
<dbReference type="Pfam" id="PF24877">
    <property type="entry name" value="ILV_EDD_C"/>
    <property type="match status" value="1"/>
</dbReference>
<dbReference type="InterPro" id="IPR017798">
    <property type="entry name" value="Dehydratase_YjhG/YagF"/>
</dbReference>
<organism evidence="5 6">
    <name type="scientific">Paracidobacterium acidisoli</name>
    <dbReference type="NCBI Taxonomy" id="2303751"/>
    <lineage>
        <taxon>Bacteria</taxon>
        <taxon>Pseudomonadati</taxon>
        <taxon>Acidobacteriota</taxon>
        <taxon>Terriglobia</taxon>
        <taxon>Terriglobales</taxon>
        <taxon>Acidobacteriaceae</taxon>
        <taxon>Paracidobacterium</taxon>
    </lineage>
</organism>
<keyword evidence="2" id="KW-0456">Lyase</keyword>
<dbReference type="Gene3D" id="3.50.30.80">
    <property type="entry name" value="IlvD/EDD C-terminal domain-like"/>
    <property type="match status" value="1"/>
</dbReference>
<dbReference type="PROSITE" id="PS00886">
    <property type="entry name" value="ILVD_EDD_1"/>
    <property type="match status" value="1"/>
</dbReference>
<name>A0A372ISE7_9BACT</name>
<feature type="domain" description="Dihydroxy-acid/6-phosphogluconate dehydratase C-terminal" evidence="4">
    <location>
        <begin position="446"/>
        <end position="585"/>
    </location>
</feature>
<reference evidence="5 6" key="1">
    <citation type="submission" date="2018-08" db="EMBL/GenBank/DDBJ databases">
        <title>Acidipila sp. 4G-K13, an acidobacterium isolated from forest soil.</title>
        <authorList>
            <person name="Gao Z.-H."/>
            <person name="Qiu L.-H."/>
        </authorList>
    </citation>
    <scope>NUCLEOTIDE SEQUENCE [LARGE SCALE GENOMIC DNA]</scope>
    <source>
        <strain evidence="5 6">4G-K13</strain>
    </source>
</reference>
<dbReference type="AlphaFoldDB" id="A0A372ISE7"/>
<dbReference type="RefSeq" id="WP_117298604.1">
    <property type="nucleotide sequence ID" value="NZ_QVQT02000002.1"/>
</dbReference>
<evidence type="ECO:0000259" key="4">
    <source>
        <dbReference type="Pfam" id="PF24877"/>
    </source>
</evidence>
<dbReference type="InterPro" id="IPR042096">
    <property type="entry name" value="Dihydro-acid_dehy_C"/>
</dbReference>
<dbReference type="SUPFAM" id="SSF143975">
    <property type="entry name" value="IlvD/EDD N-terminal domain-like"/>
    <property type="match status" value="1"/>
</dbReference>
<dbReference type="GO" id="GO:0050401">
    <property type="term" value="F:xylonate dehydratase activity"/>
    <property type="evidence" value="ECO:0007669"/>
    <property type="project" value="InterPro"/>
</dbReference>
<dbReference type="Proteomes" id="UP000264702">
    <property type="component" value="Unassembled WGS sequence"/>
</dbReference>
<dbReference type="InterPro" id="IPR056740">
    <property type="entry name" value="ILV_EDD_C"/>
</dbReference>
<evidence type="ECO:0000256" key="2">
    <source>
        <dbReference type="ARBA" id="ARBA00023239"/>
    </source>
</evidence>
<comment type="similarity">
    <text evidence="1">Belongs to the IlvD/Edd family.</text>
</comment>
<evidence type="ECO:0000259" key="3">
    <source>
        <dbReference type="Pfam" id="PF00920"/>
    </source>
</evidence>
<dbReference type="PANTHER" id="PTHR43661">
    <property type="entry name" value="D-XYLONATE DEHYDRATASE"/>
    <property type="match status" value="1"/>
</dbReference>